<keyword evidence="7" id="KW-0677">Repeat</keyword>
<dbReference type="PANTHER" id="PTHR48063">
    <property type="entry name" value="LRR RECEPTOR-LIKE KINASE"/>
    <property type="match status" value="1"/>
</dbReference>
<gene>
    <name evidence="15" type="primary">EIX2_169</name>
    <name evidence="15" type="ORF">CFP56_031450</name>
</gene>
<evidence type="ECO:0000259" key="13">
    <source>
        <dbReference type="Pfam" id="PF08263"/>
    </source>
</evidence>
<dbReference type="PROSITE" id="PS51450">
    <property type="entry name" value="LRR"/>
    <property type="match status" value="2"/>
</dbReference>
<dbReference type="Pfam" id="PF13855">
    <property type="entry name" value="LRR_8"/>
    <property type="match status" value="2"/>
</dbReference>
<dbReference type="FunFam" id="3.80.10.10:FF:000095">
    <property type="entry name" value="LRR receptor-like serine/threonine-protein kinase GSO1"/>
    <property type="match status" value="2"/>
</dbReference>
<evidence type="ECO:0000256" key="11">
    <source>
        <dbReference type="ARBA" id="ARBA00023180"/>
    </source>
</evidence>
<feature type="transmembrane region" description="Helical" evidence="12">
    <location>
        <begin position="82"/>
        <end position="100"/>
    </location>
</feature>
<evidence type="ECO:0000259" key="14">
    <source>
        <dbReference type="Pfam" id="PF23598"/>
    </source>
</evidence>
<keyword evidence="10" id="KW-0675">Receptor</keyword>
<keyword evidence="3" id="KW-1003">Cell membrane</keyword>
<dbReference type="FunFam" id="3.80.10.10:FF:000299">
    <property type="entry name" value="Piriformospora indica-insensitive protein 2"/>
    <property type="match status" value="1"/>
</dbReference>
<protein>
    <submittedName>
        <fullName evidence="15">Receptor-like protein eix2</fullName>
    </submittedName>
</protein>
<evidence type="ECO:0000256" key="2">
    <source>
        <dbReference type="ARBA" id="ARBA00009592"/>
    </source>
</evidence>
<keyword evidence="5 12" id="KW-0812">Transmembrane</keyword>
<organism evidence="15 16">
    <name type="scientific">Quercus suber</name>
    <name type="common">Cork oak</name>
    <dbReference type="NCBI Taxonomy" id="58331"/>
    <lineage>
        <taxon>Eukaryota</taxon>
        <taxon>Viridiplantae</taxon>
        <taxon>Streptophyta</taxon>
        <taxon>Embryophyta</taxon>
        <taxon>Tracheophyta</taxon>
        <taxon>Spermatophyta</taxon>
        <taxon>Magnoliopsida</taxon>
        <taxon>eudicotyledons</taxon>
        <taxon>Gunneridae</taxon>
        <taxon>Pentapetalae</taxon>
        <taxon>rosids</taxon>
        <taxon>fabids</taxon>
        <taxon>Fagales</taxon>
        <taxon>Fagaceae</taxon>
        <taxon>Quercus</taxon>
    </lineage>
</organism>
<dbReference type="PANTHER" id="PTHR48063:SF98">
    <property type="entry name" value="LRR RECEPTOR-LIKE SERINE_THREONINE-PROTEIN KINASE FLS2"/>
    <property type="match status" value="1"/>
</dbReference>
<comment type="similarity">
    <text evidence="2">Belongs to the RLP family.</text>
</comment>
<dbReference type="InterPro" id="IPR003591">
    <property type="entry name" value="Leu-rich_rpt_typical-subtyp"/>
</dbReference>
<dbReference type="GO" id="GO:0005886">
    <property type="term" value="C:plasma membrane"/>
    <property type="evidence" value="ECO:0007669"/>
    <property type="project" value="UniProtKB-SubCell"/>
</dbReference>
<keyword evidence="6" id="KW-0732">Signal</keyword>
<evidence type="ECO:0000256" key="5">
    <source>
        <dbReference type="ARBA" id="ARBA00022692"/>
    </source>
</evidence>
<dbReference type="Pfam" id="PF23598">
    <property type="entry name" value="LRR_14"/>
    <property type="match status" value="2"/>
</dbReference>
<evidence type="ECO:0000256" key="10">
    <source>
        <dbReference type="ARBA" id="ARBA00023170"/>
    </source>
</evidence>
<dbReference type="Gene3D" id="3.80.10.10">
    <property type="entry name" value="Ribonuclease Inhibitor"/>
    <property type="match status" value="7"/>
</dbReference>
<evidence type="ECO:0000313" key="16">
    <source>
        <dbReference type="Proteomes" id="UP000237347"/>
    </source>
</evidence>
<evidence type="ECO:0000256" key="1">
    <source>
        <dbReference type="ARBA" id="ARBA00004251"/>
    </source>
</evidence>
<keyword evidence="4" id="KW-0433">Leucine-rich repeat</keyword>
<dbReference type="InterPro" id="IPR032675">
    <property type="entry name" value="LRR_dom_sf"/>
</dbReference>
<accession>A0AAW0LVL6</accession>
<dbReference type="SUPFAM" id="SSF52058">
    <property type="entry name" value="L domain-like"/>
    <property type="match status" value="1"/>
</dbReference>
<evidence type="ECO:0000256" key="7">
    <source>
        <dbReference type="ARBA" id="ARBA00022737"/>
    </source>
</evidence>
<feature type="transmembrane region" description="Helical" evidence="12">
    <location>
        <begin position="1071"/>
        <end position="1093"/>
    </location>
</feature>
<name>A0AAW0LVL6_QUESU</name>
<comment type="subcellular location">
    <subcellularLocation>
        <location evidence="1">Cell membrane</location>
        <topology evidence="1">Single-pass type I membrane protein</topology>
    </subcellularLocation>
</comment>
<evidence type="ECO:0000256" key="3">
    <source>
        <dbReference type="ARBA" id="ARBA00022475"/>
    </source>
</evidence>
<feature type="transmembrane region" description="Helical" evidence="12">
    <location>
        <begin position="6"/>
        <end position="24"/>
    </location>
</feature>
<evidence type="ECO:0000256" key="4">
    <source>
        <dbReference type="ARBA" id="ARBA00022614"/>
    </source>
</evidence>
<dbReference type="InterPro" id="IPR055414">
    <property type="entry name" value="LRR_R13L4/SHOC2-like"/>
</dbReference>
<keyword evidence="16" id="KW-1185">Reference proteome</keyword>
<evidence type="ECO:0000256" key="9">
    <source>
        <dbReference type="ARBA" id="ARBA00023136"/>
    </source>
</evidence>
<feature type="domain" description="Leucine-rich repeat-containing N-terminal plant-type" evidence="13">
    <location>
        <begin position="36"/>
        <end position="73"/>
    </location>
</feature>
<keyword evidence="8 12" id="KW-1133">Transmembrane helix</keyword>
<evidence type="ECO:0000256" key="8">
    <source>
        <dbReference type="ARBA" id="ARBA00022989"/>
    </source>
</evidence>
<dbReference type="InterPro" id="IPR001611">
    <property type="entry name" value="Leu-rich_rpt"/>
</dbReference>
<dbReference type="InterPro" id="IPR046956">
    <property type="entry name" value="RLP23-like"/>
</dbReference>
<proteinExistence type="inferred from homology"/>
<dbReference type="Pfam" id="PF00560">
    <property type="entry name" value="LRR_1"/>
    <property type="match status" value="4"/>
</dbReference>
<evidence type="ECO:0000313" key="15">
    <source>
        <dbReference type="EMBL" id="KAK7854614.1"/>
    </source>
</evidence>
<keyword evidence="9 12" id="KW-0472">Membrane</keyword>
<dbReference type="AlphaFoldDB" id="A0AAW0LVL6"/>
<dbReference type="FunFam" id="3.80.10.10:FF:001678">
    <property type="entry name" value="Calmodulin-binding receptor kinase CaMRLK"/>
    <property type="match status" value="1"/>
</dbReference>
<sequence>MEGSLGFLFLAFLIIPLPNFFIFCTGHSHSQLRCIDTERHALLTFKQDLIDPLNRLSSWTVDGDCCHWLGVVCHNLTAHGSLGFLFLAFLIIPLPNFFIFCTGHSHSQLRCIDTERHALLTFKQDLIDPLNRLSSWTVDGDCCHWLGVVCHNLTAHVHQLHLRSFPPPIWDDLMDEEQNWAQEEAYSRSMFGGKLNPSLLDLKHLNYFDLSFNNFSASPIPSFLGSMKSLTSLNLSNAGFVGVIPHQLGNLSNLNYLDLSYNDFSSTPIPSFLGIMSNLTHLDLSNAGFVGLIPHQLGNLSNLHFLNLESFSYSGLYVNNLEWLSGLPLLQHLDMSFVNLSKASDWLQLTNTLPSLLELRLSDCQLPFIPLVVDVHNMTSLRHLDLFGNNFNSSISNWLYSFSRLEFLNLGNSNLQGTISSSIGNLSSLTNLDFSNNQFNGTLPQNFGQLKNLVELSFLYNSISGPIPVSFGNLSSLTYLDFSNNQFNGTLPQNFGQLKNLVRLDFWNNSISGSLPVSFGNLQSLTYLDLSSNQFNGTLPQSFGNLQSLTYLDLSSNQFNGTLPQSFGRLSKLDTLYIDSNKLKGVVSKVHFDNLTSLRTLTASGNQLTLKASQNWIPPFQLESLSLQSWNLGPKFPQWLCSQRRMVILDLSYTQISDMAPPSFWNLSSQFQYLNLSHNLIHGEIPNSPVMLSTLVIDLSSNHFKGPLPYISSNVYMLDLSNNSFSRSISHFFCFRVNETKNIEHLNLQKNLLSGIIPDCLMNWNNLKVLNLGNNNFSGSIPASMGSLTYLHSLHLYDNKFFGKLPSSLKNCEELVIIDVAENRFAGNIPSWIGHRCTSLMVLSLRSNNFHGHIPKELCALTSLQILDLSHNKLSGSIPRCIKNFRAMATTNISNDLNSYRHTITYGDYLPLESALLVIKGSIREYNTILQLVKCIDFSKNNLSGEIPKEVTSLQELQSLNLSCNLLIGSIPENIGTMGSLESIDFSLNQLSGQIPSSMSNLTFLNHLNLSNNNLTGKIPLSTQLQSLNPSSFVGNKLCGPPLTVNCTTNGVKPNNENIRSKAIGGLEVDWFYVSMALSFVVGFWSVCGTLLLNKQWRIMYFQFLDHMGYKLTGVVSL</sequence>
<dbReference type="InterPro" id="IPR013210">
    <property type="entry name" value="LRR_N_plant-typ"/>
</dbReference>
<dbReference type="SMART" id="SM00365">
    <property type="entry name" value="LRR_SD22"/>
    <property type="match status" value="7"/>
</dbReference>
<evidence type="ECO:0000256" key="6">
    <source>
        <dbReference type="ARBA" id="ARBA00022729"/>
    </source>
</evidence>
<dbReference type="SUPFAM" id="SSF52047">
    <property type="entry name" value="RNI-like"/>
    <property type="match status" value="2"/>
</dbReference>
<dbReference type="Pfam" id="PF08263">
    <property type="entry name" value="LRRNT_2"/>
    <property type="match status" value="2"/>
</dbReference>
<dbReference type="PRINTS" id="PR00019">
    <property type="entry name" value="LEURICHRPT"/>
</dbReference>
<feature type="domain" description="Leucine-rich repeat-containing N-terminal plant-type" evidence="13">
    <location>
        <begin position="113"/>
        <end position="150"/>
    </location>
</feature>
<feature type="domain" description="Disease resistance R13L4/SHOC-2-like LRR" evidence="14">
    <location>
        <begin position="471"/>
        <end position="656"/>
    </location>
</feature>
<feature type="domain" description="Disease resistance R13L4/SHOC-2-like LRR" evidence="14">
    <location>
        <begin position="199"/>
        <end position="414"/>
    </location>
</feature>
<dbReference type="Proteomes" id="UP000237347">
    <property type="component" value="Unassembled WGS sequence"/>
</dbReference>
<comment type="caution">
    <text evidence="15">The sequence shown here is derived from an EMBL/GenBank/DDBJ whole genome shotgun (WGS) entry which is preliminary data.</text>
</comment>
<evidence type="ECO:0000256" key="12">
    <source>
        <dbReference type="SAM" id="Phobius"/>
    </source>
</evidence>
<dbReference type="EMBL" id="PKMF04000053">
    <property type="protein sequence ID" value="KAK7854614.1"/>
    <property type="molecule type" value="Genomic_DNA"/>
</dbReference>
<dbReference type="SMART" id="SM00369">
    <property type="entry name" value="LRR_TYP"/>
    <property type="match status" value="14"/>
</dbReference>
<keyword evidence="11" id="KW-0325">Glycoprotein</keyword>
<reference evidence="15 16" key="1">
    <citation type="journal article" date="2018" name="Sci. Data">
        <title>The draft genome sequence of cork oak.</title>
        <authorList>
            <person name="Ramos A.M."/>
            <person name="Usie A."/>
            <person name="Barbosa P."/>
            <person name="Barros P.M."/>
            <person name="Capote T."/>
            <person name="Chaves I."/>
            <person name="Simoes F."/>
            <person name="Abreu I."/>
            <person name="Carrasquinho I."/>
            <person name="Faro C."/>
            <person name="Guimaraes J.B."/>
            <person name="Mendonca D."/>
            <person name="Nobrega F."/>
            <person name="Rodrigues L."/>
            <person name="Saibo N.J.M."/>
            <person name="Varela M.C."/>
            <person name="Egas C."/>
            <person name="Matos J."/>
            <person name="Miguel C.M."/>
            <person name="Oliveira M.M."/>
            <person name="Ricardo C.P."/>
            <person name="Goncalves S."/>
        </authorList>
    </citation>
    <scope>NUCLEOTIDE SEQUENCE [LARGE SCALE GENOMIC DNA]</scope>
    <source>
        <strain evidence="16">cv. HL8</strain>
    </source>
</reference>